<evidence type="ECO:0000259" key="1">
    <source>
        <dbReference type="Pfam" id="PF00561"/>
    </source>
</evidence>
<dbReference type="Proteomes" id="UP000238956">
    <property type="component" value="Chromosome"/>
</dbReference>
<reference evidence="2 3" key="2">
    <citation type="submission" date="2018-02" db="EMBL/GenBank/DDBJ databases">
        <title>Whole genome sequencing analysis of Streptococcus pluranimalium isolated from cattle infected mastitis in China.</title>
        <authorList>
            <person name="Zhang J.-R."/>
            <person name="Hu G.-Z."/>
        </authorList>
    </citation>
    <scope>NUCLEOTIDE SEQUENCE [LARGE SCALE GENOMIC DNA]</scope>
    <source>
        <strain evidence="2 3">TH11417</strain>
    </source>
</reference>
<sequence>MTITKKNLETTIGDLSIHYRKGNPTLIFLSGIGSFPTFENFSAIIKPLPKNFGILTLDYPNIGESSLKNQRELTLVDWIEAIELVLDSLQVEDYILITHSIAGILGLRLMTKRLGCKGFIGIEPSTVAILTGIVDYSQEFGRVNQIISEIGVRNYLQGISRQGLNEIENKALWDAFDRTEKRLSTIAESDFAAFPDLNKSDFASQPSIPKDIPSFVFSQAFRREEYEASEYQNREGRYHLYLTGDHHYLHWTESEAILKVIKSVV</sequence>
<dbReference type="KEGG" id="splr:C0J00_03175"/>
<dbReference type="InterPro" id="IPR000073">
    <property type="entry name" value="AB_hydrolase_1"/>
</dbReference>
<dbReference type="Pfam" id="PF00561">
    <property type="entry name" value="Abhydrolase_1"/>
    <property type="match status" value="1"/>
</dbReference>
<protein>
    <recommendedName>
        <fullName evidence="1">AB hydrolase-1 domain-containing protein</fullName>
    </recommendedName>
</protein>
<keyword evidence="3" id="KW-1185">Reference proteome</keyword>
<evidence type="ECO:0000313" key="2">
    <source>
        <dbReference type="EMBL" id="AUW96194.1"/>
    </source>
</evidence>
<accession>A0A2L0D3C8</accession>
<reference evidence="2 3" key="1">
    <citation type="submission" date="2017-12" db="EMBL/GenBank/DDBJ databases">
        <authorList>
            <person name="Hurst M.R.H."/>
        </authorList>
    </citation>
    <scope>NUCLEOTIDE SEQUENCE [LARGE SCALE GENOMIC DNA]</scope>
    <source>
        <strain evidence="2 3">TH11417</strain>
    </source>
</reference>
<evidence type="ECO:0000313" key="3">
    <source>
        <dbReference type="Proteomes" id="UP000238956"/>
    </source>
</evidence>
<dbReference type="SUPFAM" id="SSF53474">
    <property type="entry name" value="alpha/beta-Hydrolases"/>
    <property type="match status" value="1"/>
</dbReference>
<gene>
    <name evidence="2" type="ORF">C0J00_03175</name>
</gene>
<organism evidence="2 3">
    <name type="scientific">Streptococcus pluranimalium</name>
    <dbReference type="NCBI Taxonomy" id="82348"/>
    <lineage>
        <taxon>Bacteria</taxon>
        <taxon>Bacillati</taxon>
        <taxon>Bacillota</taxon>
        <taxon>Bacilli</taxon>
        <taxon>Lactobacillales</taxon>
        <taxon>Streptococcaceae</taxon>
        <taxon>Streptococcus</taxon>
    </lineage>
</organism>
<dbReference type="EMBL" id="CP025536">
    <property type="protein sequence ID" value="AUW96194.1"/>
    <property type="molecule type" value="Genomic_DNA"/>
</dbReference>
<feature type="domain" description="AB hydrolase-1" evidence="1">
    <location>
        <begin position="24"/>
        <end position="124"/>
    </location>
</feature>
<dbReference type="AlphaFoldDB" id="A0A2L0D3C8"/>
<dbReference type="InterPro" id="IPR029058">
    <property type="entry name" value="AB_hydrolase_fold"/>
</dbReference>
<name>A0A2L0D3C8_9STRE</name>
<dbReference type="Gene3D" id="3.40.50.1820">
    <property type="entry name" value="alpha/beta hydrolase"/>
    <property type="match status" value="1"/>
</dbReference>
<proteinExistence type="predicted"/>